<evidence type="ECO:0000256" key="1">
    <source>
        <dbReference type="SAM" id="Phobius"/>
    </source>
</evidence>
<feature type="domain" description="DUF2726" evidence="2">
    <location>
        <begin position="37"/>
        <end position="151"/>
    </location>
</feature>
<feature type="transmembrane region" description="Helical" evidence="1">
    <location>
        <begin position="6"/>
        <end position="25"/>
    </location>
</feature>
<gene>
    <name evidence="3" type="ORF">DI616_18110</name>
</gene>
<reference evidence="3 4" key="1">
    <citation type="journal article" date="2017" name="Nat. Commun.">
        <title>In situ click chemistry generation of cyclooxygenase-2 inhibitors.</title>
        <authorList>
            <person name="Bhardwaj A."/>
            <person name="Kaur J."/>
            <person name="Wuest M."/>
            <person name="Wuest F."/>
        </authorList>
    </citation>
    <scope>NUCLEOTIDE SEQUENCE [LARGE SCALE GENOMIC DNA]</scope>
    <source>
        <strain evidence="3">S2_012_000_R3_94</strain>
    </source>
</reference>
<comment type="caution">
    <text evidence="3">The sequence shown here is derived from an EMBL/GenBank/DDBJ whole genome shotgun (WGS) entry which is preliminary data.</text>
</comment>
<protein>
    <submittedName>
        <fullName evidence="3">DUF2726 domain-containing protein</fullName>
    </submittedName>
</protein>
<name>A0A533I2B8_PARDE</name>
<proteinExistence type="predicted"/>
<evidence type="ECO:0000313" key="4">
    <source>
        <dbReference type="Proteomes" id="UP000315344"/>
    </source>
</evidence>
<dbReference type="Pfam" id="PF10881">
    <property type="entry name" value="DUF2726"/>
    <property type="match status" value="1"/>
</dbReference>
<keyword evidence="1" id="KW-1133">Transmembrane helix</keyword>
<dbReference type="AlphaFoldDB" id="A0A533I2B8"/>
<sequence length="173" mass="19262">MKLNVLYALAATVAFLILVMLAYLASQRAGRIRLVAKPIMTPIERETFGYLEAVVPQFRIYAQVAMGALLRPEPGMSRQDATRLRNRFSQKIVDYVIEDPESGEVVALVELDDRSHRAERDRARDTMTAAAGYFTIRLPAGERPTLQNVRSRVTEGLEARRVAMAAAQAGLTN</sequence>
<keyword evidence="1" id="KW-0472">Membrane</keyword>
<evidence type="ECO:0000313" key="3">
    <source>
        <dbReference type="EMBL" id="TKW64657.1"/>
    </source>
</evidence>
<dbReference type="Proteomes" id="UP000315344">
    <property type="component" value="Unassembled WGS sequence"/>
</dbReference>
<accession>A0A533I2B8</accession>
<keyword evidence="1" id="KW-0812">Transmembrane</keyword>
<dbReference type="EMBL" id="VAFL01000022">
    <property type="protein sequence ID" value="TKW64657.1"/>
    <property type="molecule type" value="Genomic_DNA"/>
</dbReference>
<dbReference type="InterPro" id="IPR024402">
    <property type="entry name" value="DUF2726"/>
</dbReference>
<evidence type="ECO:0000259" key="2">
    <source>
        <dbReference type="Pfam" id="PF10881"/>
    </source>
</evidence>
<organism evidence="3 4">
    <name type="scientific">Paracoccus denitrificans</name>
    <dbReference type="NCBI Taxonomy" id="266"/>
    <lineage>
        <taxon>Bacteria</taxon>
        <taxon>Pseudomonadati</taxon>
        <taxon>Pseudomonadota</taxon>
        <taxon>Alphaproteobacteria</taxon>
        <taxon>Rhodobacterales</taxon>
        <taxon>Paracoccaceae</taxon>
        <taxon>Paracoccus</taxon>
    </lineage>
</organism>